<evidence type="ECO:0000313" key="1">
    <source>
        <dbReference type="EMBL" id="KAL3834356.1"/>
    </source>
</evidence>
<name>A0ABD3TCM3_9LAMI</name>
<protein>
    <submittedName>
        <fullName evidence="1">Uncharacterized protein</fullName>
    </submittedName>
</protein>
<proteinExistence type="predicted"/>
<dbReference type="AlphaFoldDB" id="A0ABD3TCM3"/>
<gene>
    <name evidence="1" type="ORF">ACJIZ3_009092</name>
</gene>
<keyword evidence="2" id="KW-1185">Reference proteome</keyword>
<evidence type="ECO:0000313" key="2">
    <source>
        <dbReference type="Proteomes" id="UP001634393"/>
    </source>
</evidence>
<sequence length="45" mass="5341">MHENAPNRNIYCEKCSNELGFQNNAIDTEGQHYIFVNKCLLQRQR</sequence>
<accession>A0ABD3TCM3</accession>
<dbReference type="Proteomes" id="UP001634393">
    <property type="component" value="Unassembled WGS sequence"/>
</dbReference>
<reference evidence="1 2" key="1">
    <citation type="submission" date="2024-12" db="EMBL/GenBank/DDBJ databases">
        <title>The unique morphological basis and parallel evolutionary history of personate flowers in Penstemon.</title>
        <authorList>
            <person name="Depatie T.H."/>
            <person name="Wessinger C.A."/>
        </authorList>
    </citation>
    <scope>NUCLEOTIDE SEQUENCE [LARGE SCALE GENOMIC DNA]</scope>
    <source>
        <strain evidence="1">WTNN_2</strain>
        <tissue evidence="1">Leaf</tissue>
    </source>
</reference>
<comment type="caution">
    <text evidence="1">The sequence shown here is derived from an EMBL/GenBank/DDBJ whole genome shotgun (WGS) entry which is preliminary data.</text>
</comment>
<organism evidence="1 2">
    <name type="scientific">Penstemon smallii</name>
    <dbReference type="NCBI Taxonomy" id="265156"/>
    <lineage>
        <taxon>Eukaryota</taxon>
        <taxon>Viridiplantae</taxon>
        <taxon>Streptophyta</taxon>
        <taxon>Embryophyta</taxon>
        <taxon>Tracheophyta</taxon>
        <taxon>Spermatophyta</taxon>
        <taxon>Magnoliopsida</taxon>
        <taxon>eudicotyledons</taxon>
        <taxon>Gunneridae</taxon>
        <taxon>Pentapetalae</taxon>
        <taxon>asterids</taxon>
        <taxon>lamiids</taxon>
        <taxon>Lamiales</taxon>
        <taxon>Plantaginaceae</taxon>
        <taxon>Cheloneae</taxon>
        <taxon>Penstemon</taxon>
    </lineage>
</organism>
<dbReference type="EMBL" id="JBJXBP010000004">
    <property type="protein sequence ID" value="KAL3834356.1"/>
    <property type="molecule type" value="Genomic_DNA"/>
</dbReference>